<keyword evidence="2" id="KW-1185">Reference proteome</keyword>
<sequence>MEWPSHSPDLNPVEHLWNDVEKEVQRQKLSNIRELEALGLRFQSNVVLFLDVVRNFGYPTKYYVLKAMLEGALSIW</sequence>
<accession>A0A1I7WF95</accession>
<protein>
    <submittedName>
        <fullName evidence="3">DDE_3 domain-containing protein</fullName>
    </submittedName>
</protein>
<dbReference type="InterPro" id="IPR038717">
    <property type="entry name" value="Tc1-like_DDE_dom"/>
</dbReference>
<dbReference type="WBParaSite" id="Hba_03591">
    <property type="protein sequence ID" value="Hba_03591"/>
    <property type="gene ID" value="Hba_03591"/>
</dbReference>
<dbReference type="Gene3D" id="3.30.420.10">
    <property type="entry name" value="Ribonuclease H-like superfamily/Ribonuclease H"/>
    <property type="match status" value="1"/>
</dbReference>
<name>A0A1I7WF95_HETBA</name>
<dbReference type="AlphaFoldDB" id="A0A1I7WF95"/>
<organism evidence="2 3">
    <name type="scientific">Heterorhabditis bacteriophora</name>
    <name type="common">Entomopathogenic nematode worm</name>
    <dbReference type="NCBI Taxonomy" id="37862"/>
    <lineage>
        <taxon>Eukaryota</taxon>
        <taxon>Metazoa</taxon>
        <taxon>Ecdysozoa</taxon>
        <taxon>Nematoda</taxon>
        <taxon>Chromadorea</taxon>
        <taxon>Rhabditida</taxon>
        <taxon>Rhabditina</taxon>
        <taxon>Rhabditomorpha</taxon>
        <taxon>Strongyloidea</taxon>
        <taxon>Heterorhabditidae</taxon>
        <taxon>Heterorhabditis</taxon>
    </lineage>
</organism>
<evidence type="ECO:0000313" key="3">
    <source>
        <dbReference type="WBParaSite" id="Hba_03591"/>
    </source>
</evidence>
<dbReference type="GO" id="GO:0003676">
    <property type="term" value="F:nucleic acid binding"/>
    <property type="evidence" value="ECO:0007669"/>
    <property type="project" value="InterPro"/>
</dbReference>
<dbReference type="Proteomes" id="UP000095283">
    <property type="component" value="Unplaced"/>
</dbReference>
<dbReference type="InterPro" id="IPR036397">
    <property type="entry name" value="RNaseH_sf"/>
</dbReference>
<dbReference type="Pfam" id="PF13358">
    <property type="entry name" value="DDE_3"/>
    <property type="match status" value="1"/>
</dbReference>
<feature type="domain" description="Tc1-like transposase DDE" evidence="1">
    <location>
        <begin position="3"/>
        <end position="35"/>
    </location>
</feature>
<proteinExistence type="predicted"/>
<reference evidence="3" key="1">
    <citation type="submission" date="2016-11" db="UniProtKB">
        <authorList>
            <consortium name="WormBaseParasite"/>
        </authorList>
    </citation>
    <scope>IDENTIFICATION</scope>
</reference>
<evidence type="ECO:0000259" key="1">
    <source>
        <dbReference type="Pfam" id="PF13358"/>
    </source>
</evidence>
<evidence type="ECO:0000313" key="2">
    <source>
        <dbReference type="Proteomes" id="UP000095283"/>
    </source>
</evidence>